<dbReference type="GO" id="GO:0000930">
    <property type="term" value="C:gamma-tubulin complex"/>
    <property type="evidence" value="ECO:0007669"/>
    <property type="project" value="TreeGrafter"/>
</dbReference>
<evidence type="ECO:0000256" key="3">
    <source>
        <dbReference type="ARBA" id="ARBA00022490"/>
    </source>
</evidence>
<dbReference type="GO" id="GO:0007020">
    <property type="term" value="P:microtubule nucleation"/>
    <property type="evidence" value="ECO:0007669"/>
    <property type="project" value="InterPro"/>
</dbReference>
<dbReference type="GO" id="GO:0051321">
    <property type="term" value="P:meiotic cell cycle"/>
    <property type="evidence" value="ECO:0007669"/>
    <property type="project" value="TreeGrafter"/>
</dbReference>
<dbReference type="OrthoDB" id="5860513at2759"/>
<dbReference type="GO" id="GO:0051011">
    <property type="term" value="F:microtubule minus-end binding"/>
    <property type="evidence" value="ECO:0007669"/>
    <property type="project" value="TreeGrafter"/>
</dbReference>
<reference evidence="9" key="1">
    <citation type="submission" date="2011-07" db="EMBL/GenBank/DDBJ databases">
        <authorList>
            <consortium name="Caenorhabditis brenneri Sequencing and Analysis Consortium"/>
            <person name="Wilson R.K."/>
        </authorList>
    </citation>
    <scope>NUCLEOTIDE SEQUENCE [LARGE SCALE GENOMIC DNA]</scope>
    <source>
        <strain evidence="9">PB2801</strain>
    </source>
</reference>
<name>G0P4A8_CAEBE</name>
<dbReference type="InterPro" id="IPR040457">
    <property type="entry name" value="GCP_C"/>
</dbReference>
<sequence length="795" mass="89692">MPHAADDVVQEFLNAFGFQHTVGVDVARQSLYDQRQLIDIEDSRTYVNMFIKKSSDTHHNPMEGATSRSRANSSFTSYDNRMERPLAGSQRHRSPYTSVIPTTRVSPLTASNHLFSAANNGYSSQFRGTTPTSHHVAARFREEEQQQQAYRTPPTTQMHLRQTTPTHLNTSLPITGSIRTPSSKVNTPLHSRLGNAITETESTVCECLLAALIGMETRLFTPMNRKMTITSTASLSTTHLAVCQRVLSVANTFLELAKKEPPTAHPHGHVTTALLASIRQIVGDYIADIDEMRRVKGLRFVDCLPMIDRWQVRLSMVAIAHKNRYLPQLELLDALYVLHTAYSFDEDRRFVLDKLLNYTMGVFCGEMMEWMTTGEVPADKWMIDTDVQTGEVVLRKVPIFISDADARILLEIGKSLPHVGTASDEDLEAIDKAANVVRAALSPQLILKKELTPILKILRDVVCGIVMRMVLTTGRLKEHIQKATSFFFLSDPRFTATLYAIIKDASMGLRVGSAALSRQTVSSALAAALESTTMTENSDEDKKEKKLKFTLDAMTSLGSTPNVSSRMQFVQPLCPRYEPQMELMKPIFAACDADYESIFHTIWSIDLARFSSQEVATWNLPGIMRFLVKKYSLRENASCILHMISHVFAVVNATLLRLRAIITVQLRQHLARFFAAIDEKCVNVDDVIREHQQFVRRVSVVVFVRNNEKIEHELANLLRIAFEAQEFCQEFSATWHEVIEATSNDENVRKARIAEICRKRTLGARMLLETVNKSHRTITNLIDEQITYGNDALIE</sequence>
<evidence type="ECO:0000256" key="2">
    <source>
        <dbReference type="ARBA" id="ARBA00010337"/>
    </source>
</evidence>
<keyword evidence="9" id="KW-1185">Reference proteome</keyword>
<dbReference type="GO" id="GO:0000278">
    <property type="term" value="P:mitotic cell cycle"/>
    <property type="evidence" value="ECO:0007669"/>
    <property type="project" value="TreeGrafter"/>
</dbReference>
<organism evidence="9">
    <name type="scientific">Caenorhabditis brenneri</name>
    <name type="common">Nematode worm</name>
    <dbReference type="NCBI Taxonomy" id="135651"/>
    <lineage>
        <taxon>Eukaryota</taxon>
        <taxon>Metazoa</taxon>
        <taxon>Ecdysozoa</taxon>
        <taxon>Nematoda</taxon>
        <taxon>Chromadorea</taxon>
        <taxon>Rhabditida</taxon>
        <taxon>Rhabditina</taxon>
        <taxon>Rhabditomorpha</taxon>
        <taxon>Rhabditoidea</taxon>
        <taxon>Rhabditidae</taxon>
        <taxon>Peloderinae</taxon>
        <taxon>Caenorhabditis</taxon>
    </lineage>
</organism>
<dbReference type="GO" id="GO:0043015">
    <property type="term" value="F:gamma-tubulin binding"/>
    <property type="evidence" value="ECO:0007669"/>
    <property type="project" value="InterPro"/>
</dbReference>
<dbReference type="PANTHER" id="PTHR19302">
    <property type="entry name" value="GAMMA TUBULIN COMPLEX PROTEIN"/>
    <property type="match status" value="1"/>
</dbReference>
<protein>
    <recommendedName>
        <fullName evidence="7">Gamma tubulin complex component C-terminal domain-containing protein</fullName>
    </recommendedName>
</protein>
<keyword evidence="4" id="KW-0493">Microtubule</keyword>
<dbReference type="OMA" id="QMMEWMT"/>
<keyword evidence="5" id="KW-0206">Cytoskeleton</keyword>
<comment type="similarity">
    <text evidence="2">Belongs to the TUBGCP family.</text>
</comment>
<evidence type="ECO:0000259" key="7">
    <source>
        <dbReference type="Pfam" id="PF04130"/>
    </source>
</evidence>
<proteinExistence type="inferred from homology"/>
<feature type="region of interest" description="Disordered" evidence="6">
    <location>
        <begin position="55"/>
        <end position="75"/>
    </location>
</feature>
<gene>
    <name evidence="8" type="ORF">CAEBREN_08432</name>
</gene>
<dbReference type="GO" id="GO:0051225">
    <property type="term" value="P:spindle assembly"/>
    <property type="evidence" value="ECO:0007669"/>
    <property type="project" value="TreeGrafter"/>
</dbReference>
<feature type="compositionally biased region" description="Polar residues" evidence="6">
    <location>
        <begin position="66"/>
        <end position="75"/>
    </location>
</feature>
<keyword evidence="3" id="KW-0963">Cytoplasm</keyword>
<evidence type="ECO:0000256" key="4">
    <source>
        <dbReference type="ARBA" id="ARBA00022701"/>
    </source>
</evidence>
<evidence type="ECO:0000313" key="8">
    <source>
        <dbReference type="EMBL" id="EGT44670.1"/>
    </source>
</evidence>
<comment type="subcellular location">
    <subcellularLocation>
        <location evidence="1">Cytoplasm</location>
        <location evidence="1">Cytoskeleton</location>
    </subcellularLocation>
</comment>
<evidence type="ECO:0000313" key="9">
    <source>
        <dbReference type="Proteomes" id="UP000008068"/>
    </source>
</evidence>
<evidence type="ECO:0000256" key="1">
    <source>
        <dbReference type="ARBA" id="ARBA00004245"/>
    </source>
</evidence>
<evidence type="ECO:0000256" key="5">
    <source>
        <dbReference type="ARBA" id="ARBA00023212"/>
    </source>
</evidence>
<dbReference type="InParanoid" id="G0P4A8"/>
<dbReference type="InterPro" id="IPR042241">
    <property type="entry name" value="GCP_C_sf"/>
</dbReference>
<dbReference type="PANTHER" id="PTHR19302:SF14">
    <property type="entry name" value="GAMMA-TUBULIN COMPLEX COMPONENT 3"/>
    <property type="match status" value="1"/>
</dbReference>
<dbReference type="Pfam" id="PF04130">
    <property type="entry name" value="GCP_C_terminal"/>
    <property type="match status" value="1"/>
</dbReference>
<dbReference type="AlphaFoldDB" id="G0P4A8"/>
<evidence type="ECO:0000256" key="6">
    <source>
        <dbReference type="SAM" id="MobiDB-lite"/>
    </source>
</evidence>
<dbReference type="GO" id="GO:0031122">
    <property type="term" value="P:cytoplasmic microtubule organization"/>
    <property type="evidence" value="ECO:0007669"/>
    <property type="project" value="TreeGrafter"/>
</dbReference>
<dbReference type="EMBL" id="GL380060">
    <property type="protein sequence ID" value="EGT44670.1"/>
    <property type="molecule type" value="Genomic_DNA"/>
</dbReference>
<feature type="domain" description="Gamma tubulin complex component C-terminal" evidence="7">
    <location>
        <begin position="476"/>
        <end position="771"/>
    </location>
</feature>
<dbReference type="eggNOG" id="ENOG502R9J5">
    <property type="taxonomic scope" value="Eukaryota"/>
</dbReference>
<dbReference type="GO" id="GO:0005874">
    <property type="term" value="C:microtubule"/>
    <property type="evidence" value="ECO:0007669"/>
    <property type="project" value="UniProtKB-KW"/>
</dbReference>
<dbReference type="GO" id="GO:0000922">
    <property type="term" value="C:spindle pole"/>
    <property type="evidence" value="ECO:0007669"/>
    <property type="project" value="InterPro"/>
</dbReference>
<dbReference type="HOGENOM" id="CLU_015031_0_0_1"/>
<dbReference type="Gene3D" id="1.20.120.1900">
    <property type="entry name" value="Gamma-tubulin complex, C-terminal domain"/>
    <property type="match status" value="1"/>
</dbReference>
<accession>G0P4A8</accession>
<dbReference type="FunCoup" id="G0P4A8">
    <property type="interactions" value="25"/>
</dbReference>
<dbReference type="STRING" id="135651.G0P4A8"/>
<feature type="region of interest" description="Disordered" evidence="6">
    <location>
        <begin position="167"/>
        <end position="186"/>
    </location>
</feature>
<dbReference type="InterPro" id="IPR007259">
    <property type="entry name" value="GCP"/>
</dbReference>
<dbReference type="Proteomes" id="UP000008068">
    <property type="component" value="Unassembled WGS sequence"/>
</dbReference>